<dbReference type="Proteomes" id="UP000585474">
    <property type="component" value="Unassembled WGS sequence"/>
</dbReference>
<protein>
    <submittedName>
        <fullName evidence="1">Uncharacterized protein</fullName>
    </submittedName>
</protein>
<dbReference type="EMBL" id="BJWL01000007">
    <property type="protein sequence ID" value="GFY91011.1"/>
    <property type="molecule type" value="Genomic_DNA"/>
</dbReference>
<dbReference type="OrthoDB" id="1559178at2759"/>
<accession>A0A7J0EX06</accession>
<sequence>MTLLNKVRFLERDASDRDGFKNVLEEKNLKLEADLSKYSLTFKKYEASASTVKEVCLNQKQAVDTRGIGYEAKLTKSEQPHYIHTDNALDEDCDLDSEDSGNAEKNNNEMKDEAVMQMDKGEDEVGGNLEPSARVKLNHPLDQCTTHVSEIDEMVAHFMHAIASNLPVHLGRLMFNLILKALLDNSSRAFLPFRFLIIEFLKTHMIEPEPHETHLPMGNPISQKTLRLSNADLGTAHPPSQLRPHAVEIVP</sequence>
<keyword evidence="2" id="KW-1185">Reference proteome</keyword>
<dbReference type="AlphaFoldDB" id="A0A7J0EX06"/>
<reference evidence="1 2" key="1">
    <citation type="submission" date="2019-07" db="EMBL/GenBank/DDBJ databases">
        <title>De Novo Assembly of kiwifruit Actinidia rufa.</title>
        <authorList>
            <person name="Sugita-Konishi S."/>
            <person name="Sato K."/>
            <person name="Mori E."/>
            <person name="Abe Y."/>
            <person name="Kisaki G."/>
            <person name="Hamano K."/>
            <person name="Suezawa K."/>
            <person name="Otani M."/>
            <person name="Fukuda T."/>
            <person name="Manabe T."/>
            <person name="Gomi K."/>
            <person name="Tabuchi M."/>
            <person name="Akimitsu K."/>
            <person name="Kataoka I."/>
        </authorList>
    </citation>
    <scope>NUCLEOTIDE SEQUENCE [LARGE SCALE GENOMIC DNA]</scope>
    <source>
        <strain evidence="2">cv. Fuchu</strain>
    </source>
</reference>
<organism evidence="1 2">
    <name type="scientific">Actinidia rufa</name>
    <dbReference type="NCBI Taxonomy" id="165716"/>
    <lineage>
        <taxon>Eukaryota</taxon>
        <taxon>Viridiplantae</taxon>
        <taxon>Streptophyta</taxon>
        <taxon>Embryophyta</taxon>
        <taxon>Tracheophyta</taxon>
        <taxon>Spermatophyta</taxon>
        <taxon>Magnoliopsida</taxon>
        <taxon>eudicotyledons</taxon>
        <taxon>Gunneridae</taxon>
        <taxon>Pentapetalae</taxon>
        <taxon>asterids</taxon>
        <taxon>Ericales</taxon>
        <taxon>Actinidiaceae</taxon>
        <taxon>Actinidia</taxon>
    </lineage>
</organism>
<comment type="caution">
    <text evidence="1">The sequence shown here is derived from an EMBL/GenBank/DDBJ whole genome shotgun (WGS) entry which is preliminary data.</text>
</comment>
<gene>
    <name evidence="1" type="ORF">Acr_07g0012070</name>
</gene>
<name>A0A7J0EX06_9ERIC</name>
<evidence type="ECO:0000313" key="1">
    <source>
        <dbReference type="EMBL" id="GFY91011.1"/>
    </source>
</evidence>
<evidence type="ECO:0000313" key="2">
    <source>
        <dbReference type="Proteomes" id="UP000585474"/>
    </source>
</evidence>
<proteinExistence type="predicted"/>